<evidence type="ECO:0000313" key="1">
    <source>
        <dbReference type="EMBL" id="ABK94141.1"/>
    </source>
</evidence>
<organism evidence="1">
    <name type="scientific">Populus trichocarpa</name>
    <name type="common">Western balsam poplar</name>
    <name type="synonym">Populus balsamifera subsp. trichocarpa</name>
    <dbReference type="NCBI Taxonomy" id="3694"/>
    <lineage>
        <taxon>Eukaryota</taxon>
        <taxon>Viridiplantae</taxon>
        <taxon>Streptophyta</taxon>
        <taxon>Embryophyta</taxon>
        <taxon>Tracheophyta</taxon>
        <taxon>Spermatophyta</taxon>
        <taxon>Magnoliopsida</taxon>
        <taxon>eudicotyledons</taxon>
        <taxon>Gunneridae</taxon>
        <taxon>Pentapetalae</taxon>
        <taxon>rosids</taxon>
        <taxon>fabids</taxon>
        <taxon>Malpighiales</taxon>
        <taxon>Salicaceae</taxon>
        <taxon>Saliceae</taxon>
        <taxon>Populus</taxon>
    </lineage>
</organism>
<reference evidence="1" key="1">
    <citation type="journal article" date="2008" name="BMC Genomics">
        <title>Analysis of 4,664 high-quality sequence-finished poplar full-length cDNA clones and their utility for the discovery of genes responding to insect feeding.</title>
        <authorList>
            <person name="Ralph S.G."/>
            <person name="Chun H.J."/>
            <person name="Cooper D."/>
            <person name="Kirkpatrick R."/>
            <person name="Kolosova N."/>
            <person name="Gunter L."/>
            <person name="Tuskan G.A."/>
            <person name="Douglas C.J."/>
            <person name="Holt R.A."/>
            <person name="Jones S.J."/>
            <person name="Marra M.A."/>
            <person name="Bohlmann J."/>
        </authorList>
    </citation>
    <scope>NUCLEOTIDE SEQUENCE</scope>
    <source>
        <tissue evidence="1">Phloem and cambium</tissue>
    </source>
</reference>
<protein>
    <submittedName>
        <fullName evidence="1">Uncharacterized protein</fullName>
    </submittedName>
</protein>
<proteinExistence type="evidence at transcript level"/>
<accession>A9PCN8</accession>
<dbReference type="EMBL" id="EF146035">
    <property type="protein sequence ID" value="ABK94141.1"/>
    <property type="molecule type" value="mRNA"/>
</dbReference>
<sequence>MLSFMEHSDLNYLHVADTSTAQLEQVVKKSTSGGLIDGSNRLNVSFNCLVVLLIHSKVG</sequence>
<name>A9PCN8_POPTR</name>
<dbReference type="AlphaFoldDB" id="A9PCN8"/>